<comment type="caution">
    <text evidence="4">The sequence shown here is derived from an EMBL/GenBank/DDBJ whole genome shotgun (WGS) entry which is preliminary data.</text>
</comment>
<evidence type="ECO:0000256" key="2">
    <source>
        <dbReference type="ARBA" id="ARBA00023163"/>
    </source>
</evidence>
<feature type="domain" description="ANTAR" evidence="3">
    <location>
        <begin position="181"/>
        <end position="242"/>
    </location>
</feature>
<dbReference type="InterPro" id="IPR005561">
    <property type="entry name" value="ANTAR"/>
</dbReference>
<sequence length="247" mass="25388">MVTRSQPPAQAGPPDQDGLADALILLAGTADDDSTIGARLGRITQLCADLLDPVAFASVTRQFEGRYSTVAVSSALALAVDEAQYADNAGPCLDALDGGSPTVVPHIDATMSWPGFRDAAYRLGLHSSLSIPLFAGRGLPVAALNLYGHDPAAMAPLSAAVLDAYEESPERLPAGPRGDLGAGAQALVDGIVGAFAVRATIQRAIGMIIAERRTNPDLAYALLRSRAAETTGSLIGVATSLVTEETP</sequence>
<organism evidence="4 5">
    <name type="scientific">Actinoplanes nipponensis</name>
    <dbReference type="NCBI Taxonomy" id="135950"/>
    <lineage>
        <taxon>Bacteria</taxon>
        <taxon>Bacillati</taxon>
        <taxon>Actinomycetota</taxon>
        <taxon>Actinomycetes</taxon>
        <taxon>Micromonosporales</taxon>
        <taxon>Micromonosporaceae</taxon>
        <taxon>Actinoplanes</taxon>
    </lineage>
</organism>
<dbReference type="Proteomes" id="UP000647172">
    <property type="component" value="Unassembled WGS sequence"/>
</dbReference>
<keyword evidence="5" id="KW-1185">Reference proteome</keyword>
<dbReference type="EMBL" id="BOMQ01000061">
    <property type="protein sequence ID" value="GIE51794.1"/>
    <property type="molecule type" value="Genomic_DNA"/>
</dbReference>
<dbReference type="InterPro" id="IPR029016">
    <property type="entry name" value="GAF-like_dom_sf"/>
</dbReference>
<dbReference type="GO" id="GO:0003723">
    <property type="term" value="F:RNA binding"/>
    <property type="evidence" value="ECO:0007669"/>
    <property type="project" value="InterPro"/>
</dbReference>
<dbReference type="AlphaFoldDB" id="A0A919JIS8"/>
<dbReference type="Gene3D" id="1.10.10.10">
    <property type="entry name" value="Winged helix-like DNA-binding domain superfamily/Winged helix DNA-binding domain"/>
    <property type="match status" value="1"/>
</dbReference>
<dbReference type="SMART" id="SM01012">
    <property type="entry name" value="ANTAR"/>
    <property type="match status" value="1"/>
</dbReference>
<evidence type="ECO:0000313" key="5">
    <source>
        <dbReference type="Proteomes" id="UP000647172"/>
    </source>
</evidence>
<dbReference type="InterPro" id="IPR036388">
    <property type="entry name" value="WH-like_DNA-bd_sf"/>
</dbReference>
<gene>
    <name evidence="4" type="ORF">Ani05nite_53280</name>
</gene>
<dbReference type="Pfam" id="PF13185">
    <property type="entry name" value="GAF_2"/>
    <property type="match status" value="1"/>
</dbReference>
<proteinExistence type="predicted"/>
<evidence type="ECO:0000256" key="1">
    <source>
        <dbReference type="ARBA" id="ARBA00023015"/>
    </source>
</evidence>
<name>A0A919JIS8_9ACTN</name>
<dbReference type="Gene3D" id="3.30.450.40">
    <property type="match status" value="1"/>
</dbReference>
<dbReference type="InterPro" id="IPR003018">
    <property type="entry name" value="GAF"/>
</dbReference>
<dbReference type="PROSITE" id="PS50921">
    <property type="entry name" value="ANTAR"/>
    <property type="match status" value="1"/>
</dbReference>
<dbReference type="SUPFAM" id="SSF55781">
    <property type="entry name" value="GAF domain-like"/>
    <property type="match status" value="1"/>
</dbReference>
<reference evidence="4" key="1">
    <citation type="submission" date="2021-01" db="EMBL/GenBank/DDBJ databases">
        <title>Whole genome shotgun sequence of Actinoplanes nipponensis NBRC 14063.</title>
        <authorList>
            <person name="Komaki H."/>
            <person name="Tamura T."/>
        </authorList>
    </citation>
    <scope>NUCLEOTIDE SEQUENCE</scope>
    <source>
        <strain evidence="4">NBRC 14063</strain>
    </source>
</reference>
<evidence type="ECO:0000259" key="3">
    <source>
        <dbReference type="PROSITE" id="PS50921"/>
    </source>
</evidence>
<keyword evidence="1" id="KW-0805">Transcription regulation</keyword>
<evidence type="ECO:0000313" key="4">
    <source>
        <dbReference type="EMBL" id="GIE51794.1"/>
    </source>
</evidence>
<protein>
    <submittedName>
        <fullName evidence="4">Transcription antitermination regulator</fullName>
    </submittedName>
</protein>
<dbReference type="Pfam" id="PF03861">
    <property type="entry name" value="ANTAR"/>
    <property type="match status" value="1"/>
</dbReference>
<keyword evidence="2" id="KW-0804">Transcription</keyword>
<accession>A0A919JIS8</accession>